<dbReference type="GO" id="GO:0016787">
    <property type="term" value="F:hydrolase activity"/>
    <property type="evidence" value="ECO:0007669"/>
    <property type="project" value="UniProtKB-KW"/>
</dbReference>
<keyword evidence="3" id="KW-0808">Transferase</keyword>
<dbReference type="Proteomes" id="UP000283855">
    <property type="component" value="Unassembled WGS sequence"/>
</dbReference>
<evidence type="ECO:0000313" key="12">
    <source>
        <dbReference type="Proteomes" id="UP000283855"/>
    </source>
</evidence>
<sequence>MNKDICYSYDGRLLEYGLLRPYSNIFAFSTTRHGGCSEGNYASFNANPYCGDQTDCVSRNRDLLVSLLPVEPEELVVPHQVHACEILMIDESYLSLSEAERSRCREGVDAVITSEKNCCICVSTADCVPILLYDRTHQVIAAVHDGWRGTVKGLLRLVLHRMNDRFGTEGKDIVACIGPSISKEAFEVGDEVYEAFREAGFPMDRLAERYLETGKWHIDLWEANRWILEEFSVPAGQIQIAGICTWKNQEKFFSARRLGIASGRMLSGIMIVEEHE</sequence>
<comment type="catalytic activity">
    <reaction evidence="7">
        <text>adenosine + H2O + H(+) = inosine + NH4(+)</text>
        <dbReference type="Rhea" id="RHEA:24408"/>
        <dbReference type="ChEBI" id="CHEBI:15377"/>
        <dbReference type="ChEBI" id="CHEBI:15378"/>
        <dbReference type="ChEBI" id="CHEBI:16335"/>
        <dbReference type="ChEBI" id="CHEBI:17596"/>
        <dbReference type="ChEBI" id="CHEBI:28938"/>
        <dbReference type="EC" id="3.5.4.4"/>
    </reaction>
    <physiologicalReaction direction="left-to-right" evidence="7">
        <dbReference type="Rhea" id="RHEA:24409"/>
    </physiologicalReaction>
</comment>
<dbReference type="Gene3D" id="3.60.140.10">
    <property type="entry name" value="CNF1/YfiH-like putative cysteine hydrolases"/>
    <property type="match status" value="1"/>
</dbReference>
<dbReference type="PANTHER" id="PTHR30616">
    <property type="entry name" value="UNCHARACTERIZED PROTEIN YFIH"/>
    <property type="match status" value="1"/>
</dbReference>
<protein>
    <recommendedName>
        <fullName evidence="10">Purine nucleoside phosphorylase</fullName>
    </recommendedName>
</protein>
<dbReference type="PANTHER" id="PTHR30616:SF2">
    <property type="entry name" value="PURINE NUCLEOSIDE PHOSPHORYLASE LACC1"/>
    <property type="match status" value="1"/>
</dbReference>
<reference evidence="11 12" key="1">
    <citation type="submission" date="2018-08" db="EMBL/GenBank/DDBJ databases">
        <title>A genome reference for cultivated species of the human gut microbiota.</title>
        <authorList>
            <person name="Zou Y."/>
            <person name="Xue W."/>
            <person name="Luo G."/>
        </authorList>
    </citation>
    <scope>NUCLEOTIDE SEQUENCE [LARGE SCALE GENOMIC DNA]</scope>
    <source>
        <strain evidence="11 12">AM42-38</strain>
    </source>
</reference>
<evidence type="ECO:0000256" key="5">
    <source>
        <dbReference type="ARBA" id="ARBA00022801"/>
    </source>
</evidence>
<comment type="caution">
    <text evidence="11">The sequence shown here is derived from an EMBL/GenBank/DDBJ whole genome shotgun (WGS) entry which is preliminary data.</text>
</comment>
<dbReference type="InterPro" id="IPR011324">
    <property type="entry name" value="Cytotoxic_necrot_fac-like_cat"/>
</dbReference>
<evidence type="ECO:0000256" key="4">
    <source>
        <dbReference type="ARBA" id="ARBA00022723"/>
    </source>
</evidence>
<dbReference type="InterPro" id="IPR038371">
    <property type="entry name" value="Cu_polyphenol_OxRdtase_sf"/>
</dbReference>
<accession>A0A413SW98</accession>
<dbReference type="GO" id="GO:0005507">
    <property type="term" value="F:copper ion binding"/>
    <property type="evidence" value="ECO:0007669"/>
    <property type="project" value="TreeGrafter"/>
</dbReference>
<dbReference type="SUPFAM" id="SSF64438">
    <property type="entry name" value="CNF1/YfiH-like putative cysteine hydrolases"/>
    <property type="match status" value="1"/>
</dbReference>
<gene>
    <name evidence="11" type="primary">pgeF</name>
    <name evidence="11" type="ORF">DW921_13260</name>
</gene>
<comment type="catalytic activity">
    <reaction evidence="9">
        <text>S-methyl-5'-thioadenosine + phosphate = 5-(methylsulfanyl)-alpha-D-ribose 1-phosphate + adenine</text>
        <dbReference type="Rhea" id="RHEA:11852"/>
        <dbReference type="ChEBI" id="CHEBI:16708"/>
        <dbReference type="ChEBI" id="CHEBI:17509"/>
        <dbReference type="ChEBI" id="CHEBI:43474"/>
        <dbReference type="ChEBI" id="CHEBI:58533"/>
        <dbReference type="EC" id="2.4.2.28"/>
    </reaction>
    <physiologicalReaction direction="left-to-right" evidence="9">
        <dbReference type="Rhea" id="RHEA:11853"/>
    </physiologicalReaction>
</comment>
<keyword evidence="5" id="KW-0378">Hydrolase</keyword>
<evidence type="ECO:0000256" key="2">
    <source>
        <dbReference type="ARBA" id="ARBA00007353"/>
    </source>
</evidence>
<evidence type="ECO:0000313" key="11">
    <source>
        <dbReference type="EMBL" id="RHA73415.1"/>
    </source>
</evidence>
<evidence type="ECO:0000256" key="1">
    <source>
        <dbReference type="ARBA" id="ARBA00000553"/>
    </source>
</evidence>
<evidence type="ECO:0000256" key="7">
    <source>
        <dbReference type="ARBA" id="ARBA00047989"/>
    </source>
</evidence>
<dbReference type="Pfam" id="PF02578">
    <property type="entry name" value="Cu-oxidase_4"/>
    <property type="match status" value="1"/>
</dbReference>
<dbReference type="NCBIfam" id="TIGR00726">
    <property type="entry name" value="peptidoglycan editing factor PgeF"/>
    <property type="match status" value="1"/>
</dbReference>
<evidence type="ECO:0000256" key="3">
    <source>
        <dbReference type="ARBA" id="ARBA00022679"/>
    </source>
</evidence>
<name>A0A413SW98_9BACT</name>
<proteinExistence type="inferred from homology"/>
<evidence type="ECO:0000256" key="9">
    <source>
        <dbReference type="ARBA" id="ARBA00049893"/>
    </source>
</evidence>
<comment type="catalytic activity">
    <reaction evidence="1">
        <text>inosine + phosphate = alpha-D-ribose 1-phosphate + hypoxanthine</text>
        <dbReference type="Rhea" id="RHEA:27646"/>
        <dbReference type="ChEBI" id="CHEBI:17368"/>
        <dbReference type="ChEBI" id="CHEBI:17596"/>
        <dbReference type="ChEBI" id="CHEBI:43474"/>
        <dbReference type="ChEBI" id="CHEBI:57720"/>
        <dbReference type="EC" id="2.4.2.1"/>
    </reaction>
    <physiologicalReaction direction="left-to-right" evidence="1">
        <dbReference type="Rhea" id="RHEA:27647"/>
    </physiologicalReaction>
</comment>
<keyword evidence="4" id="KW-0479">Metal-binding</keyword>
<evidence type="ECO:0000256" key="6">
    <source>
        <dbReference type="ARBA" id="ARBA00022833"/>
    </source>
</evidence>
<dbReference type="GO" id="GO:0017061">
    <property type="term" value="F:S-methyl-5-thioadenosine phosphorylase activity"/>
    <property type="evidence" value="ECO:0007669"/>
    <property type="project" value="UniProtKB-EC"/>
</dbReference>
<dbReference type="RefSeq" id="WP_118400915.1">
    <property type="nucleotide sequence ID" value="NZ_CABJGD010000037.1"/>
</dbReference>
<dbReference type="AlphaFoldDB" id="A0A413SW98"/>
<organism evidence="11 12">
    <name type="scientific">Phocaeicola coprophilus</name>
    <dbReference type="NCBI Taxonomy" id="387090"/>
    <lineage>
        <taxon>Bacteria</taxon>
        <taxon>Pseudomonadati</taxon>
        <taxon>Bacteroidota</taxon>
        <taxon>Bacteroidia</taxon>
        <taxon>Bacteroidales</taxon>
        <taxon>Bacteroidaceae</taxon>
        <taxon>Phocaeicola</taxon>
    </lineage>
</organism>
<dbReference type="InterPro" id="IPR003730">
    <property type="entry name" value="Cu_polyphenol_OxRdtase"/>
</dbReference>
<comment type="similarity">
    <text evidence="2 10">Belongs to the purine nucleoside phosphorylase YfiH/LACC1 family.</text>
</comment>
<evidence type="ECO:0000256" key="10">
    <source>
        <dbReference type="RuleBase" id="RU361274"/>
    </source>
</evidence>
<dbReference type="EMBL" id="QSFT01000037">
    <property type="protein sequence ID" value="RHA73415.1"/>
    <property type="molecule type" value="Genomic_DNA"/>
</dbReference>
<comment type="catalytic activity">
    <reaction evidence="8">
        <text>adenosine + phosphate = alpha-D-ribose 1-phosphate + adenine</text>
        <dbReference type="Rhea" id="RHEA:27642"/>
        <dbReference type="ChEBI" id="CHEBI:16335"/>
        <dbReference type="ChEBI" id="CHEBI:16708"/>
        <dbReference type="ChEBI" id="CHEBI:43474"/>
        <dbReference type="ChEBI" id="CHEBI:57720"/>
        <dbReference type="EC" id="2.4.2.1"/>
    </reaction>
    <physiologicalReaction direction="left-to-right" evidence="8">
        <dbReference type="Rhea" id="RHEA:27643"/>
    </physiologicalReaction>
</comment>
<keyword evidence="6" id="KW-0862">Zinc</keyword>
<dbReference type="CDD" id="cd16833">
    <property type="entry name" value="YfiH"/>
    <property type="match status" value="1"/>
</dbReference>
<evidence type="ECO:0000256" key="8">
    <source>
        <dbReference type="ARBA" id="ARBA00048968"/>
    </source>
</evidence>